<dbReference type="PANTHER" id="PTHR11895:SF151">
    <property type="entry name" value="GLUTAMYL-TRNA(GLN) AMIDOTRANSFERASE SUBUNIT A"/>
    <property type="match status" value="1"/>
</dbReference>
<dbReference type="InterPro" id="IPR023631">
    <property type="entry name" value="Amidase_dom"/>
</dbReference>
<evidence type="ECO:0000313" key="2">
    <source>
        <dbReference type="EMBL" id="GAA5229157.1"/>
    </source>
</evidence>
<dbReference type="EMBL" id="BAABLK010000094">
    <property type="protein sequence ID" value="GAA5229157.1"/>
    <property type="molecule type" value="Genomic_DNA"/>
</dbReference>
<feature type="domain" description="Amidase" evidence="1">
    <location>
        <begin position="35"/>
        <end position="409"/>
    </location>
</feature>
<comment type="caution">
    <text evidence="2">The sequence shown here is derived from an EMBL/GenBank/DDBJ whole genome shotgun (WGS) entry which is preliminary data.</text>
</comment>
<organism evidence="2 3">
    <name type="scientific">Paeniglutamicibacter antarcticus</name>
    <dbReference type="NCBI Taxonomy" id="494023"/>
    <lineage>
        <taxon>Bacteria</taxon>
        <taxon>Bacillati</taxon>
        <taxon>Actinomycetota</taxon>
        <taxon>Actinomycetes</taxon>
        <taxon>Micrococcales</taxon>
        <taxon>Micrococcaceae</taxon>
        <taxon>Paeniglutamicibacter</taxon>
    </lineage>
</organism>
<name>A0ABP9TRE4_9MICC</name>
<evidence type="ECO:0000259" key="1">
    <source>
        <dbReference type="Pfam" id="PF01425"/>
    </source>
</evidence>
<proteinExistence type="predicted"/>
<dbReference type="SUPFAM" id="SSF75304">
    <property type="entry name" value="Amidase signature (AS) enzymes"/>
    <property type="match status" value="1"/>
</dbReference>
<evidence type="ECO:0000313" key="3">
    <source>
        <dbReference type="Proteomes" id="UP001501257"/>
    </source>
</evidence>
<dbReference type="Pfam" id="PF01425">
    <property type="entry name" value="Amidase"/>
    <property type="match status" value="1"/>
</dbReference>
<dbReference type="GO" id="GO:0016787">
    <property type="term" value="F:hydrolase activity"/>
    <property type="evidence" value="ECO:0007669"/>
    <property type="project" value="UniProtKB-KW"/>
</dbReference>
<protein>
    <submittedName>
        <fullName evidence="2">Indoleacetamide hydrolase</fullName>
    </submittedName>
</protein>
<keyword evidence="2" id="KW-0378">Hydrolase</keyword>
<reference evidence="3" key="1">
    <citation type="journal article" date="2019" name="Int. J. Syst. Evol. Microbiol.">
        <title>The Global Catalogue of Microorganisms (GCM) 10K type strain sequencing project: providing services to taxonomists for standard genome sequencing and annotation.</title>
        <authorList>
            <consortium name="The Broad Institute Genomics Platform"/>
            <consortium name="The Broad Institute Genome Sequencing Center for Infectious Disease"/>
            <person name="Wu L."/>
            <person name="Ma J."/>
        </authorList>
    </citation>
    <scope>NUCLEOTIDE SEQUENCE [LARGE SCALE GENOMIC DNA]</scope>
    <source>
        <strain evidence="3">JCM 18952</strain>
    </source>
</reference>
<dbReference type="InterPro" id="IPR000120">
    <property type="entry name" value="Amidase"/>
</dbReference>
<dbReference type="Gene3D" id="3.90.1300.10">
    <property type="entry name" value="Amidase signature (AS) domain"/>
    <property type="match status" value="1"/>
</dbReference>
<dbReference type="Proteomes" id="UP001501257">
    <property type="component" value="Unassembled WGS sequence"/>
</dbReference>
<dbReference type="RefSeq" id="WP_210100974.1">
    <property type="nucleotide sequence ID" value="NZ_BAABLK010000094.1"/>
</dbReference>
<dbReference type="InterPro" id="IPR036928">
    <property type="entry name" value="AS_sf"/>
</dbReference>
<dbReference type="PANTHER" id="PTHR11895">
    <property type="entry name" value="TRANSAMIDASE"/>
    <property type="match status" value="1"/>
</dbReference>
<gene>
    <name evidence="2" type="primary">iaaH</name>
    <name evidence="2" type="ORF">GCM10025778_36960</name>
</gene>
<keyword evidence="3" id="KW-1185">Reference proteome</keyword>
<sequence length="425" mass="43718">MSKKPTPGIWTYLVESGDSPAEGTALGSGLDAGFDFAVKANIEVAGLPASAGSPVFDGYLPLADSPVVTTLKRHGGRLAGLTNMHELAFGITSNNSVFGPVPNPFDPLRSAGGSSGGSAAAVAAGLVQVSLGTDTGGSVSIPAAACAVVGFRPTTGRWPGAGTIGLSWSRDTVGVHARSVAHVSTVDSWLTHNGQTGLEAKAPVLAVPTTFLLNLDPSVAKRFQEVLATLSKDYEVIEVDLDQVFAQTDAAQWDLVGWEAPRLLGAHLAAAENLSPTEAWKQVVARAASPDVRTVLAGYEADPVTADAYEQAVELMDTARENHAAIMAAAGIDALVFPTLPCLPTPIGQDHIVSHLGRQVPVFPLLTRHVGPGTVLGVPSVTLPAGLSDDGLPVGINLQGFAHQDRGLLGIAARVEALLATTMHA</sequence>
<accession>A0ABP9TRE4</accession>